<keyword evidence="1" id="KW-1133">Transmembrane helix</keyword>
<proteinExistence type="predicted"/>
<sequence>MAGLVLVSLVLDIAMLVVLFTGCFVWAISYWLSSSAHRACWLCCAKLVSSSLCYCWLVSCYLSLSSCRLGCALLVLFTVDVTVLVCVCWLSS</sequence>
<evidence type="ECO:0000256" key="1">
    <source>
        <dbReference type="SAM" id="Phobius"/>
    </source>
</evidence>
<dbReference type="AlphaFoldDB" id="A0A8H4B841"/>
<reference evidence="2 3" key="1">
    <citation type="submission" date="2019-09" db="EMBL/GenBank/DDBJ databases">
        <authorList>
            <consortium name="DOE Joint Genome Institute"/>
            <person name="Mondo S.J."/>
            <person name="Navarro-Mendoza M.I."/>
            <person name="Perez-Arques C."/>
            <person name="Panchal S."/>
            <person name="Nicolas F.E."/>
            <person name="Ganguly P."/>
            <person name="Pangilinan J."/>
            <person name="Grigoriev I."/>
            <person name="Heitman J."/>
            <person name="Sanya K."/>
            <person name="Garre V."/>
        </authorList>
    </citation>
    <scope>NUCLEOTIDE SEQUENCE [LARGE SCALE GENOMIC DNA]</scope>
    <source>
        <strain evidence="2 3">MU402</strain>
    </source>
</reference>
<evidence type="ECO:0000313" key="3">
    <source>
        <dbReference type="Proteomes" id="UP000469890"/>
    </source>
</evidence>
<keyword evidence="1" id="KW-0472">Membrane</keyword>
<feature type="transmembrane region" description="Helical" evidence="1">
    <location>
        <begin position="70"/>
        <end position="90"/>
    </location>
</feature>
<dbReference type="EMBL" id="JAAECE010000010">
    <property type="protein sequence ID" value="KAF1797234.1"/>
    <property type="molecule type" value="Genomic_DNA"/>
</dbReference>
<evidence type="ECO:0000313" key="2">
    <source>
        <dbReference type="EMBL" id="KAF1797234.1"/>
    </source>
</evidence>
<comment type="caution">
    <text evidence="2">The sequence shown here is derived from an EMBL/GenBank/DDBJ whole genome shotgun (WGS) entry which is preliminary data.</text>
</comment>
<feature type="transmembrane region" description="Helical" evidence="1">
    <location>
        <begin position="6"/>
        <end position="32"/>
    </location>
</feature>
<feature type="transmembrane region" description="Helical" evidence="1">
    <location>
        <begin position="39"/>
        <end position="64"/>
    </location>
</feature>
<protein>
    <submittedName>
        <fullName evidence="2">Uncharacterized protein</fullName>
    </submittedName>
</protein>
<dbReference type="Proteomes" id="UP000469890">
    <property type="component" value="Unassembled WGS sequence"/>
</dbReference>
<gene>
    <name evidence="2" type="ORF">FB192DRAFT_1402832</name>
</gene>
<accession>A0A8H4B841</accession>
<organism evidence="2 3">
    <name type="scientific">Mucor circinelloides f. lusitanicus</name>
    <name type="common">Mucor racemosus var. lusitanicus</name>
    <dbReference type="NCBI Taxonomy" id="29924"/>
    <lineage>
        <taxon>Eukaryota</taxon>
        <taxon>Fungi</taxon>
        <taxon>Fungi incertae sedis</taxon>
        <taxon>Mucoromycota</taxon>
        <taxon>Mucoromycotina</taxon>
        <taxon>Mucoromycetes</taxon>
        <taxon>Mucorales</taxon>
        <taxon>Mucorineae</taxon>
        <taxon>Mucoraceae</taxon>
        <taxon>Mucor</taxon>
    </lineage>
</organism>
<keyword evidence="1" id="KW-0812">Transmembrane</keyword>
<name>A0A8H4B841_MUCCL</name>